<dbReference type="GO" id="GO:0005743">
    <property type="term" value="C:mitochondrial inner membrane"/>
    <property type="evidence" value="ECO:0007669"/>
    <property type="project" value="UniProtKB-SubCell"/>
</dbReference>
<dbReference type="AlphaFoldDB" id="A0A7S1VY14"/>
<reference evidence="13" key="1">
    <citation type="submission" date="2021-01" db="EMBL/GenBank/DDBJ databases">
        <authorList>
            <person name="Corre E."/>
            <person name="Pelletier E."/>
            <person name="Niang G."/>
            <person name="Scheremetjew M."/>
            <person name="Finn R."/>
            <person name="Kale V."/>
            <person name="Holt S."/>
            <person name="Cochrane G."/>
            <person name="Meng A."/>
            <person name="Brown T."/>
            <person name="Cohen L."/>
        </authorList>
    </citation>
    <scope>NUCLEOTIDE SEQUENCE</scope>
    <source>
        <strain evidence="13">Pop2</strain>
    </source>
</reference>
<dbReference type="PROSITE" id="PS51257">
    <property type="entry name" value="PROKAR_LIPOPROTEIN"/>
    <property type="match status" value="1"/>
</dbReference>
<evidence type="ECO:0000256" key="4">
    <source>
        <dbReference type="ARBA" id="ARBA00022692"/>
    </source>
</evidence>
<feature type="repeat" description="Solcar" evidence="10">
    <location>
        <begin position="283"/>
        <end position="368"/>
    </location>
</feature>
<feature type="compositionally biased region" description="Polar residues" evidence="12">
    <location>
        <begin position="114"/>
        <end position="124"/>
    </location>
</feature>
<comment type="similarity">
    <text evidence="2 11">Belongs to the mitochondrial carrier (TC 2.A.29) family.</text>
</comment>
<evidence type="ECO:0000256" key="7">
    <source>
        <dbReference type="ARBA" id="ARBA00022989"/>
    </source>
</evidence>
<evidence type="ECO:0008006" key="14">
    <source>
        <dbReference type="Google" id="ProtNLM"/>
    </source>
</evidence>
<keyword evidence="5" id="KW-0677">Repeat</keyword>
<dbReference type="InterPro" id="IPR018108">
    <property type="entry name" value="MCP_transmembrane"/>
</dbReference>
<dbReference type="GO" id="GO:1990547">
    <property type="term" value="P:mitochondrial phosphate ion transmembrane transport"/>
    <property type="evidence" value="ECO:0007669"/>
    <property type="project" value="InterPro"/>
</dbReference>
<keyword evidence="6" id="KW-0999">Mitochondrion inner membrane</keyword>
<dbReference type="PANTHER" id="PTHR45671">
    <property type="entry name" value="SOLUTE CARRIER FAMILY 25 (MITOCHONDRIAL CARRIER PHOSPHATE CARRIER), MEMBER 3, LIKE-RELATED-RELATED"/>
    <property type="match status" value="1"/>
</dbReference>
<dbReference type="SUPFAM" id="SSF103506">
    <property type="entry name" value="Mitochondrial carrier"/>
    <property type="match status" value="1"/>
</dbReference>
<keyword evidence="8" id="KW-0496">Mitochondrion</keyword>
<dbReference type="EMBL" id="HBGN01001526">
    <property type="protein sequence ID" value="CAD9314610.1"/>
    <property type="molecule type" value="Transcribed_RNA"/>
</dbReference>
<proteinExistence type="inferred from homology"/>
<evidence type="ECO:0000256" key="6">
    <source>
        <dbReference type="ARBA" id="ARBA00022792"/>
    </source>
</evidence>
<keyword evidence="9 10" id="KW-0472">Membrane</keyword>
<protein>
    <recommendedName>
        <fullName evidence="14">Mitochondrial carrier protein</fullName>
    </recommendedName>
</protein>
<dbReference type="PROSITE" id="PS50920">
    <property type="entry name" value="SOLCAR"/>
    <property type="match status" value="3"/>
</dbReference>
<name>A0A7S1VY14_9STRA</name>
<organism evidence="13">
    <name type="scientific">Ditylum brightwellii</name>
    <dbReference type="NCBI Taxonomy" id="49249"/>
    <lineage>
        <taxon>Eukaryota</taxon>
        <taxon>Sar</taxon>
        <taxon>Stramenopiles</taxon>
        <taxon>Ochrophyta</taxon>
        <taxon>Bacillariophyta</taxon>
        <taxon>Mediophyceae</taxon>
        <taxon>Lithodesmiophycidae</taxon>
        <taxon>Lithodesmiales</taxon>
        <taxon>Lithodesmiaceae</taxon>
        <taxon>Ditylum</taxon>
    </lineage>
</organism>
<dbReference type="InterPro" id="IPR044677">
    <property type="entry name" value="SLC25A3/Pic2/Mir1-like"/>
</dbReference>
<keyword evidence="7" id="KW-1133">Transmembrane helix</keyword>
<dbReference type="InterPro" id="IPR023395">
    <property type="entry name" value="MCP_dom_sf"/>
</dbReference>
<evidence type="ECO:0000256" key="8">
    <source>
        <dbReference type="ARBA" id="ARBA00023128"/>
    </source>
</evidence>
<evidence type="ECO:0000256" key="10">
    <source>
        <dbReference type="PROSITE-ProRule" id="PRU00282"/>
    </source>
</evidence>
<comment type="subcellular location">
    <subcellularLocation>
        <location evidence="1">Mitochondrion inner membrane</location>
        <topology evidence="1">Multi-pass membrane protein</topology>
    </subcellularLocation>
</comment>
<evidence type="ECO:0000256" key="5">
    <source>
        <dbReference type="ARBA" id="ARBA00022737"/>
    </source>
</evidence>
<evidence type="ECO:0000256" key="11">
    <source>
        <dbReference type="RuleBase" id="RU000488"/>
    </source>
</evidence>
<evidence type="ECO:0000313" key="13">
    <source>
        <dbReference type="EMBL" id="CAD9314610.1"/>
    </source>
</evidence>
<dbReference type="PANTHER" id="PTHR45671:SF12">
    <property type="entry name" value="MITOCHONDRIAL PHOSPHATE CARRIER PROTEIN"/>
    <property type="match status" value="1"/>
</dbReference>
<evidence type="ECO:0000256" key="2">
    <source>
        <dbReference type="ARBA" id="ARBA00006375"/>
    </source>
</evidence>
<evidence type="ECO:0000256" key="9">
    <source>
        <dbReference type="ARBA" id="ARBA00023136"/>
    </source>
</evidence>
<feature type="repeat" description="Solcar" evidence="10">
    <location>
        <begin position="179"/>
        <end position="264"/>
    </location>
</feature>
<accession>A0A7S1VY14</accession>
<evidence type="ECO:0000256" key="12">
    <source>
        <dbReference type="SAM" id="MobiDB-lite"/>
    </source>
</evidence>
<dbReference type="Pfam" id="PF00153">
    <property type="entry name" value="Mito_carr"/>
    <property type="match status" value="3"/>
</dbReference>
<keyword evidence="4 10" id="KW-0812">Transmembrane</keyword>
<feature type="region of interest" description="Disordered" evidence="12">
    <location>
        <begin position="96"/>
        <end position="127"/>
    </location>
</feature>
<dbReference type="Gene3D" id="1.50.40.10">
    <property type="entry name" value="Mitochondrial carrier domain"/>
    <property type="match status" value="1"/>
</dbReference>
<evidence type="ECO:0000256" key="3">
    <source>
        <dbReference type="ARBA" id="ARBA00022448"/>
    </source>
</evidence>
<gene>
    <name evidence="13" type="ORF">DBRI1063_LOCUS1016</name>
</gene>
<evidence type="ECO:0000256" key="1">
    <source>
        <dbReference type="ARBA" id="ARBA00004448"/>
    </source>
</evidence>
<keyword evidence="3 11" id="KW-0813">Transport</keyword>
<sequence length="478" mass="51237">MRLLASQTGGVTTPIIALLFFACRNHVKAYQNAILSPRSCRPISESSSSVSATATATSSHDIISPISNIPTLHRKRQRIRFPTHLNLSTANGDDLGGESEKKLFGTTPKISGKTPISTKMTTPSKAKRTYVNGDSSALMATSTSSDVGDELPQSDTLALILVPLALTLSFAGVVSLSGPGAWRYYVAGGICASVSHAITTPIDVVKTRQQVDPELEGKGIVKSTMKIVKRDGLGTLLVGLGPTTVGYLIEGSVKFGIYEVLKPLSRRFLSWCAAVTTFGQLDSRLLSLFICGTVSGFAASLMLCPMEALRIRLVAEPDFAPSGWVDGGLRMMKEDGILGLWNGMTSMMCKQVPYTVTKNVSFDFITSVAYNALKTWGVALTAHMKFYVPLCAAMATSVLSCISSQPGDLLLSLVSAHEKSKRTREFAKDIMKKDGPKGFFVGIRARFLHVGIIVTIQLLIYDFVKRLCGIAATGVGGH</sequence>
<feature type="repeat" description="Solcar" evidence="10">
    <location>
        <begin position="384"/>
        <end position="467"/>
    </location>
</feature>
<dbReference type="GO" id="GO:0005315">
    <property type="term" value="F:phosphate transmembrane transporter activity"/>
    <property type="evidence" value="ECO:0007669"/>
    <property type="project" value="InterPro"/>
</dbReference>